<keyword evidence="3" id="KW-1185">Reference proteome</keyword>
<dbReference type="AlphaFoldDB" id="A0A3P3TWX7"/>
<feature type="coiled-coil region" evidence="1">
    <location>
        <begin position="394"/>
        <end position="445"/>
    </location>
</feature>
<evidence type="ECO:0000313" key="3">
    <source>
        <dbReference type="Proteomes" id="UP000267017"/>
    </source>
</evidence>
<comment type="caution">
    <text evidence="2">The sequence shown here is derived from an EMBL/GenBank/DDBJ whole genome shotgun (WGS) entry which is preliminary data.</text>
</comment>
<sequence length="504" mass="59658">MGTIYAKYSRERLPKYQIKTNIIKDKNIYVSKTALTNSSKSHIKQIYDNYRVLDKIYLENSLVKPIAFEEDTIVFEYLQGKNLDQVLINSIINKSREQVFEILDLYSNFVSSVGDRNYCEFYETSEFVVAFGKHERLVGLKSFTVSNIDLNFDNILLDDNKRLCIIDYEWVYEFPIPLNFIKFRAINSFYYSHYNLVRNLISIDEMFEYVGISNEEIPEYIEMANKFADLIGTESEREYLNKYLKKAIPFKYEEPKVYNVQLFFSSDQNFAEINSINVGLEEPSHKISFELSKVGKISFFRFDPMETKGLVIIKEVALKDIKGEFVNINEHYTNADWKIGNNYLFLEDDPQIIFEAEFKQYKSIEITIDYVQNFPEEFMFLVKQEYRLLKEESLQKLLQNKIEKENLINSLNNLSKEKISLESDLNKREEEINILNQDLELSGQEISRLCNEVELLGDKNNELNALLEGREKIISEIFNTKWWKIRLFLVKIYMKISSRLHLNK</sequence>
<dbReference type="RefSeq" id="WP_128630100.1">
    <property type="nucleotide sequence ID" value="NZ_RRCN01000001.1"/>
</dbReference>
<name>A0A3P3TWX7_9BACL</name>
<gene>
    <name evidence="2" type="ORF">EHV15_04015</name>
</gene>
<organism evidence="2 3">
    <name type="scientific">Paenibacillus oralis</name>
    <dbReference type="NCBI Taxonomy" id="2490856"/>
    <lineage>
        <taxon>Bacteria</taxon>
        <taxon>Bacillati</taxon>
        <taxon>Bacillota</taxon>
        <taxon>Bacilli</taxon>
        <taxon>Bacillales</taxon>
        <taxon>Paenibacillaceae</taxon>
        <taxon>Paenibacillus</taxon>
    </lineage>
</organism>
<keyword evidence="1" id="KW-0175">Coiled coil</keyword>
<proteinExistence type="predicted"/>
<dbReference type="EMBL" id="RRCN01000001">
    <property type="protein sequence ID" value="RRJ62206.1"/>
    <property type="molecule type" value="Genomic_DNA"/>
</dbReference>
<evidence type="ECO:0000256" key="1">
    <source>
        <dbReference type="SAM" id="Coils"/>
    </source>
</evidence>
<evidence type="ECO:0008006" key="4">
    <source>
        <dbReference type="Google" id="ProtNLM"/>
    </source>
</evidence>
<dbReference type="SUPFAM" id="SSF56112">
    <property type="entry name" value="Protein kinase-like (PK-like)"/>
    <property type="match status" value="1"/>
</dbReference>
<evidence type="ECO:0000313" key="2">
    <source>
        <dbReference type="EMBL" id="RRJ62206.1"/>
    </source>
</evidence>
<dbReference type="Proteomes" id="UP000267017">
    <property type="component" value="Unassembled WGS sequence"/>
</dbReference>
<accession>A0A3P3TWX7</accession>
<protein>
    <recommendedName>
        <fullName evidence="4">Protein kinase domain-containing protein</fullName>
    </recommendedName>
</protein>
<dbReference type="OrthoDB" id="525353at2"/>
<dbReference type="InterPro" id="IPR011009">
    <property type="entry name" value="Kinase-like_dom_sf"/>
</dbReference>
<reference evidence="2 3" key="1">
    <citation type="submission" date="2018-11" db="EMBL/GenBank/DDBJ databases">
        <title>Genome sequencing of Paenibacillus sp. KCOM 3021 (= ChDC PVNT-B20).</title>
        <authorList>
            <person name="Kook J.-K."/>
            <person name="Park S.-N."/>
            <person name="Lim Y.K."/>
        </authorList>
    </citation>
    <scope>NUCLEOTIDE SEQUENCE [LARGE SCALE GENOMIC DNA]</scope>
    <source>
        <strain evidence="2 3">KCOM 3021</strain>
    </source>
</reference>